<evidence type="ECO:0000313" key="3">
    <source>
        <dbReference type="EMBL" id="MBB6450658.1"/>
    </source>
</evidence>
<dbReference type="Pfam" id="PF01522">
    <property type="entry name" value="Polysacc_deac_1"/>
    <property type="match status" value="1"/>
</dbReference>
<gene>
    <name evidence="3" type="ORF">HNR44_002648</name>
</gene>
<dbReference type="InterPro" id="IPR014235">
    <property type="entry name" value="Spore_PdaA"/>
</dbReference>
<dbReference type="AlphaFoldDB" id="A0A841Q2I8"/>
<dbReference type="SUPFAM" id="SSF88713">
    <property type="entry name" value="Glycoside hydrolase/deacetylase"/>
    <property type="match status" value="1"/>
</dbReference>
<dbReference type="InterPro" id="IPR050248">
    <property type="entry name" value="Polysacc_deacetylase_ArnD"/>
</dbReference>
<dbReference type="GO" id="GO:0005975">
    <property type="term" value="P:carbohydrate metabolic process"/>
    <property type="evidence" value="ECO:0007669"/>
    <property type="project" value="InterPro"/>
</dbReference>
<proteinExistence type="predicted"/>
<dbReference type="PROSITE" id="PS51677">
    <property type="entry name" value="NODB"/>
    <property type="match status" value="1"/>
</dbReference>
<dbReference type="PANTHER" id="PTHR10587">
    <property type="entry name" value="GLYCOSYL TRANSFERASE-RELATED"/>
    <property type="match status" value="1"/>
</dbReference>
<dbReference type="GO" id="GO:0016020">
    <property type="term" value="C:membrane"/>
    <property type="evidence" value="ECO:0007669"/>
    <property type="project" value="TreeGrafter"/>
</dbReference>
<feature type="chain" id="PRO_5032715379" evidence="1">
    <location>
        <begin position="25"/>
        <end position="263"/>
    </location>
</feature>
<reference evidence="3 4" key="1">
    <citation type="submission" date="2020-08" db="EMBL/GenBank/DDBJ databases">
        <title>Genomic Encyclopedia of Type Strains, Phase IV (KMG-IV): sequencing the most valuable type-strain genomes for metagenomic binning, comparative biology and taxonomic classification.</title>
        <authorList>
            <person name="Goeker M."/>
        </authorList>
    </citation>
    <scope>NUCLEOTIDE SEQUENCE [LARGE SCALE GENOMIC DNA]</scope>
    <source>
        <strain evidence="3 4">DSM 21769</strain>
    </source>
</reference>
<feature type="signal peptide" evidence="1">
    <location>
        <begin position="1"/>
        <end position="24"/>
    </location>
</feature>
<dbReference type="Gene3D" id="3.20.20.370">
    <property type="entry name" value="Glycoside hydrolase/deacetylase"/>
    <property type="match status" value="1"/>
</dbReference>
<feature type="domain" description="NodB homology" evidence="2">
    <location>
        <begin position="68"/>
        <end position="248"/>
    </location>
</feature>
<dbReference type="CDD" id="cd10948">
    <property type="entry name" value="CE4_BsPdaA_like"/>
    <property type="match status" value="1"/>
</dbReference>
<dbReference type="EC" id="3.5.1.-" evidence="3"/>
<dbReference type="GO" id="GO:0016810">
    <property type="term" value="F:hydrolase activity, acting on carbon-nitrogen (but not peptide) bonds"/>
    <property type="evidence" value="ECO:0007669"/>
    <property type="project" value="InterPro"/>
</dbReference>
<keyword evidence="4" id="KW-1185">Reference proteome</keyword>
<accession>A0A841Q2I8</accession>
<dbReference type="InterPro" id="IPR002509">
    <property type="entry name" value="NODB_dom"/>
</dbReference>
<dbReference type="NCBIfam" id="TIGR02884">
    <property type="entry name" value="spore_pdaA"/>
    <property type="match status" value="1"/>
</dbReference>
<dbReference type="Proteomes" id="UP000568839">
    <property type="component" value="Unassembled WGS sequence"/>
</dbReference>
<sequence>MNAKGVAFKLLLAMIILFTLGSDAAYSEEIYDWNFKPAKNNQPATTEPHYIELLDRYDGYYIGDTEEKNLYLTFDSGYENGCTEVILDVLQEKNVPAAFFVTGHYLEKQEDLIKRMTSEGHIVGNHSWSHPSLPELSNEKIVQELSKVNHLYNDMTGKEMKYLRPPQGTFNERTLSIAKDEGYQHIFWSFAYVDWNTGTQKGKDYAYDRIMGRVHPGAVLLLHSVSQDNAEALGDVIDDLEAEGYQFQSLDHLTGTEPFFPLH</sequence>
<comment type="caution">
    <text evidence="3">The sequence shown here is derived from an EMBL/GenBank/DDBJ whole genome shotgun (WGS) entry which is preliminary data.</text>
</comment>
<evidence type="ECO:0000259" key="2">
    <source>
        <dbReference type="PROSITE" id="PS51677"/>
    </source>
</evidence>
<name>A0A841Q2I8_9BACL</name>
<protein>
    <submittedName>
        <fullName evidence="3">Peptidoglycan-N-acetylmuramic acid deacetylase</fullName>
        <ecNumber evidence="3">3.5.1.-</ecNumber>
    </submittedName>
</protein>
<evidence type="ECO:0000256" key="1">
    <source>
        <dbReference type="SAM" id="SignalP"/>
    </source>
</evidence>
<organism evidence="3 4">
    <name type="scientific">Geomicrobium halophilum</name>
    <dbReference type="NCBI Taxonomy" id="549000"/>
    <lineage>
        <taxon>Bacteria</taxon>
        <taxon>Bacillati</taxon>
        <taxon>Bacillota</taxon>
        <taxon>Bacilli</taxon>
        <taxon>Bacillales</taxon>
        <taxon>Geomicrobium</taxon>
    </lineage>
</organism>
<keyword evidence="1" id="KW-0732">Signal</keyword>
<dbReference type="InterPro" id="IPR011330">
    <property type="entry name" value="Glyco_hydro/deAcase_b/a-brl"/>
</dbReference>
<dbReference type="EMBL" id="JACHHJ010000004">
    <property type="protein sequence ID" value="MBB6450658.1"/>
    <property type="molecule type" value="Genomic_DNA"/>
</dbReference>
<evidence type="ECO:0000313" key="4">
    <source>
        <dbReference type="Proteomes" id="UP000568839"/>
    </source>
</evidence>
<dbReference type="RefSeq" id="WP_425489458.1">
    <property type="nucleotide sequence ID" value="NZ_JACHHJ010000004.1"/>
</dbReference>
<dbReference type="PANTHER" id="PTHR10587:SF78">
    <property type="entry name" value="PEPTIDOGLYCAN-N-ACETYLMURAMIC ACID DEACETYLASE PDAA"/>
    <property type="match status" value="1"/>
</dbReference>
<keyword evidence="3" id="KW-0378">Hydrolase</keyword>